<name>A0A0L1JJ58_9RHOB</name>
<evidence type="ECO:0000259" key="1">
    <source>
        <dbReference type="Pfam" id="PF01656"/>
    </source>
</evidence>
<accession>A0A0L1JJ58</accession>
<comment type="caution">
    <text evidence="2">The sequence shown here is derived from an EMBL/GenBank/DDBJ whole genome shotgun (WGS) entry which is preliminary data.</text>
</comment>
<dbReference type="Gene3D" id="3.40.50.300">
    <property type="entry name" value="P-loop containing nucleotide triphosphate hydrolases"/>
    <property type="match status" value="1"/>
</dbReference>
<dbReference type="PANTHER" id="PTHR13696:SF96">
    <property type="entry name" value="COBQ_COBB_MIND_PARA NUCLEOTIDE BINDING DOMAIN-CONTAINING PROTEIN"/>
    <property type="match status" value="1"/>
</dbReference>
<sequence>MSIISVLNPKGGCGKTTISTNLARALHDRGASVLIVDSDPPGSARDWHAANEDNPIELVVLDRPNNVKTLASMAANYDYVVINGAAKLEDMIAAAIKVSDFILIPVQPAPYDIWAASDLVDFIKARQEVTDGVPLAGFVVSRVVEGTRLGGDVRAALDEYALPVFDTTITQRQVYPQTASEGLTVFDADNVKAKAETTALIDEILAMIAPVVREVA</sequence>
<dbReference type="PIRSF" id="PIRSF009320">
    <property type="entry name" value="Nuc_binding_HP_1000"/>
    <property type="match status" value="1"/>
</dbReference>
<dbReference type="RefSeq" id="WP_050532817.1">
    <property type="nucleotide sequence ID" value="NZ_AQQZ01000030.1"/>
</dbReference>
<dbReference type="AlphaFoldDB" id="A0A0L1JJ58"/>
<dbReference type="InterPro" id="IPR050678">
    <property type="entry name" value="DNA_Partitioning_ATPase"/>
</dbReference>
<dbReference type="InterPro" id="IPR027417">
    <property type="entry name" value="P-loop_NTPase"/>
</dbReference>
<dbReference type="NCBIfam" id="NF041546">
    <property type="entry name" value="ParA_partition"/>
    <property type="match status" value="1"/>
</dbReference>
<dbReference type="OrthoDB" id="9804460at2"/>
<gene>
    <name evidence="2" type="ORF">ATO11_20740</name>
</gene>
<dbReference type="EMBL" id="AQQZ01000030">
    <property type="protein sequence ID" value="KNG91799.1"/>
    <property type="molecule type" value="Genomic_DNA"/>
</dbReference>
<dbReference type="STRING" id="1317121.ATO11_20740"/>
<evidence type="ECO:0000313" key="3">
    <source>
        <dbReference type="Proteomes" id="UP000036938"/>
    </source>
</evidence>
<proteinExistence type="predicted"/>
<dbReference type="PATRIC" id="fig|1317121.7.peg.2509"/>
<organism evidence="2 3">
    <name type="scientific">Pseudaestuariivita atlantica</name>
    <dbReference type="NCBI Taxonomy" id="1317121"/>
    <lineage>
        <taxon>Bacteria</taxon>
        <taxon>Pseudomonadati</taxon>
        <taxon>Pseudomonadota</taxon>
        <taxon>Alphaproteobacteria</taxon>
        <taxon>Rhodobacterales</taxon>
        <taxon>Paracoccaceae</taxon>
        <taxon>Pseudaestuariivita</taxon>
    </lineage>
</organism>
<dbReference type="Proteomes" id="UP000036938">
    <property type="component" value="Unassembled WGS sequence"/>
</dbReference>
<dbReference type="PANTHER" id="PTHR13696">
    <property type="entry name" value="P-LOOP CONTAINING NUCLEOSIDE TRIPHOSPHATE HYDROLASE"/>
    <property type="match status" value="1"/>
</dbReference>
<evidence type="ECO:0000313" key="2">
    <source>
        <dbReference type="EMBL" id="KNG91799.1"/>
    </source>
</evidence>
<dbReference type="Pfam" id="PF01656">
    <property type="entry name" value="CbiA"/>
    <property type="match status" value="1"/>
</dbReference>
<reference evidence="2 3" key="1">
    <citation type="journal article" date="2015" name="Int. J. Syst. Evol. Microbiol.">
        <title>Aestuariivita atlantica sp. nov., isolated from deep sea sediment of the Atlantic Ocean.</title>
        <authorList>
            <person name="Li G."/>
            <person name="Lai Q."/>
            <person name="Du Y."/>
            <person name="Liu X."/>
            <person name="Sun F."/>
            <person name="Shao Z."/>
        </authorList>
    </citation>
    <scope>NUCLEOTIDE SEQUENCE [LARGE SCALE GENOMIC DNA]</scope>
    <source>
        <strain evidence="2 3">22II-S11-z3</strain>
    </source>
</reference>
<keyword evidence="3" id="KW-1185">Reference proteome</keyword>
<dbReference type="InterPro" id="IPR002586">
    <property type="entry name" value="CobQ/CobB/MinD/ParA_Nub-bd_dom"/>
</dbReference>
<dbReference type="InterPro" id="IPR048089">
    <property type="entry name" value="McdA"/>
</dbReference>
<dbReference type="SUPFAM" id="SSF52540">
    <property type="entry name" value="P-loop containing nucleoside triphosphate hydrolases"/>
    <property type="match status" value="1"/>
</dbReference>
<feature type="domain" description="CobQ/CobB/MinD/ParA nucleotide binding" evidence="1">
    <location>
        <begin position="4"/>
        <end position="184"/>
    </location>
</feature>
<dbReference type="CDD" id="cd02042">
    <property type="entry name" value="ParAB_family"/>
    <property type="match status" value="1"/>
</dbReference>
<protein>
    <submittedName>
        <fullName evidence="2">Peptide transporter</fullName>
    </submittedName>
</protein>